<comment type="caution">
    <text evidence="1">The sequence shown here is derived from an EMBL/GenBank/DDBJ whole genome shotgun (WGS) entry which is preliminary data.</text>
</comment>
<gene>
    <name evidence="1" type="primary">pi115</name>
    <name evidence="1" type="ORF">Hs20B_02290</name>
</gene>
<dbReference type="InterPro" id="IPR036614">
    <property type="entry name" value="RusA-like_sf"/>
</dbReference>
<name>A0A6A0B5L4_9LACT</name>
<dbReference type="GO" id="GO:0006310">
    <property type="term" value="P:DNA recombination"/>
    <property type="evidence" value="ECO:0007669"/>
    <property type="project" value="InterPro"/>
</dbReference>
<dbReference type="Proteomes" id="UP000475928">
    <property type="component" value="Unassembled WGS sequence"/>
</dbReference>
<keyword evidence="2" id="KW-1185">Reference proteome</keyword>
<dbReference type="SUPFAM" id="SSF103084">
    <property type="entry name" value="Holliday junction resolvase RusA"/>
    <property type="match status" value="1"/>
</dbReference>
<dbReference type="GO" id="GO:0006281">
    <property type="term" value="P:DNA repair"/>
    <property type="evidence" value="ECO:0007669"/>
    <property type="project" value="InterPro"/>
</dbReference>
<dbReference type="Gene3D" id="3.30.1330.70">
    <property type="entry name" value="Holliday junction resolvase RusA"/>
    <property type="match status" value="1"/>
</dbReference>
<reference evidence="1 2" key="1">
    <citation type="submission" date="2020-02" db="EMBL/GenBank/DDBJ databases">
        <title>Draft genome sequence of Lactococcus sp. Hs20B0-1.</title>
        <authorList>
            <person name="Noda S."/>
            <person name="Yuki M."/>
            <person name="Ohkuma M."/>
        </authorList>
    </citation>
    <scope>NUCLEOTIDE SEQUENCE [LARGE SCALE GENOMIC DNA]</scope>
    <source>
        <strain evidence="1 2">Hs20B0-1</strain>
    </source>
</reference>
<evidence type="ECO:0000313" key="2">
    <source>
        <dbReference type="Proteomes" id="UP000475928"/>
    </source>
</evidence>
<dbReference type="RefSeq" id="WP_172354775.1">
    <property type="nucleotide sequence ID" value="NZ_BLLH01000001.1"/>
</dbReference>
<protein>
    <submittedName>
        <fullName evidence="1">Uncharacterized protein</fullName>
    </submittedName>
</protein>
<sequence length="128" mass="14490">MKVSFSLSNTKKRKEMISSNDRLHYAVKAKLTAQLRAQARLKTLGSVNVPYSPKKPCRVLITVYSPTRRKLDPPNLYPTVKALIDGMTDAGVWTDDNHEVIKSMTFTYGGLSGDEKYRIEIEVEGERK</sequence>
<evidence type="ECO:0000313" key="1">
    <source>
        <dbReference type="EMBL" id="GFH39831.1"/>
    </source>
</evidence>
<organism evidence="1 2">
    <name type="scientific">Pseudolactococcus insecticola</name>
    <dbReference type="NCBI Taxonomy" id="2709158"/>
    <lineage>
        <taxon>Bacteria</taxon>
        <taxon>Bacillati</taxon>
        <taxon>Bacillota</taxon>
        <taxon>Bacilli</taxon>
        <taxon>Lactobacillales</taxon>
        <taxon>Streptococcaceae</taxon>
        <taxon>Pseudolactococcus</taxon>
    </lineage>
</organism>
<dbReference type="AlphaFoldDB" id="A0A6A0B5L4"/>
<dbReference type="EMBL" id="BLLH01000001">
    <property type="protein sequence ID" value="GFH39831.1"/>
    <property type="molecule type" value="Genomic_DNA"/>
</dbReference>
<proteinExistence type="predicted"/>
<dbReference type="GO" id="GO:0000287">
    <property type="term" value="F:magnesium ion binding"/>
    <property type="evidence" value="ECO:0007669"/>
    <property type="project" value="InterPro"/>
</dbReference>
<accession>A0A6A0B5L4</accession>